<reference evidence="2 3" key="1">
    <citation type="submission" date="2021-06" db="EMBL/GenBank/DDBJ databases">
        <authorList>
            <person name="Palmer J.M."/>
        </authorList>
    </citation>
    <scope>NUCLEOTIDE SEQUENCE [LARGE SCALE GENOMIC DNA]</scope>
    <source>
        <strain evidence="2 3">XC_2019</strain>
        <tissue evidence="2">Muscle</tissue>
    </source>
</reference>
<evidence type="ECO:0000259" key="1">
    <source>
        <dbReference type="Pfam" id="PF16507"/>
    </source>
</evidence>
<comment type="caution">
    <text evidence="2">The sequence shown here is derived from an EMBL/GenBank/DDBJ whole genome shotgun (WGS) entry which is preliminary data.</text>
</comment>
<dbReference type="Pfam" id="PF16507">
    <property type="entry name" value="HEAT_PSME4_mid"/>
    <property type="match status" value="2"/>
</dbReference>
<evidence type="ECO:0000313" key="2">
    <source>
        <dbReference type="EMBL" id="MEQ2191657.1"/>
    </source>
</evidence>
<dbReference type="PANTHER" id="PTHR32170:SF3">
    <property type="entry name" value="PROTEASOME ACTIVATOR COMPLEX SUBUNIT 4"/>
    <property type="match status" value="1"/>
</dbReference>
<sequence length="190" mass="21964">LLQRLPASVVRRLHRERYRKPSWLTPIPDTHKLTEEDITTFVQSMMQPVLLAMFSKTGSLDAAQALQNLALMRPELITFQFIATFVTLVPLVDCSSAFHERTDLTEVTRVDGDKLIPYRSDLVQILQLTLHLKCKQGYILACNLLHHILRSTALIYPTEYCSVPGGFHQPVCDYLPIKVFWFTDYKCHYR</sequence>
<feature type="non-terminal residue" evidence="2">
    <location>
        <position position="1"/>
    </location>
</feature>
<dbReference type="Proteomes" id="UP001434883">
    <property type="component" value="Unassembled WGS sequence"/>
</dbReference>
<protein>
    <recommendedName>
        <fullName evidence="1">Proteasome activator Blm10 middle HEAT repeats region domain-containing protein</fullName>
    </recommendedName>
</protein>
<name>A0ABV0Q788_9TELE</name>
<organism evidence="2 3">
    <name type="scientific">Xenoophorus captivus</name>
    <dbReference type="NCBI Taxonomy" id="1517983"/>
    <lineage>
        <taxon>Eukaryota</taxon>
        <taxon>Metazoa</taxon>
        <taxon>Chordata</taxon>
        <taxon>Craniata</taxon>
        <taxon>Vertebrata</taxon>
        <taxon>Euteleostomi</taxon>
        <taxon>Actinopterygii</taxon>
        <taxon>Neopterygii</taxon>
        <taxon>Teleostei</taxon>
        <taxon>Neoteleostei</taxon>
        <taxon>Acanthomorphata</taxon>
        <taxon>Ovalentaria</taxon>
        <taxon>Atherinomorphae</taxon>
        <taxon>Cyprinodontiformes</taxon>
        <taxon>Goodeidae</taxon>
        <taxon>Xenoophorus</taxon>
    </lineage>
</organism>
<dbReference type="InterPro" id="IPR032430">
    <property type="entry name" value="Blm10_mid"/>
</dbReference>
<keyword evidence="3" id="KW-1185">Reference proteome</keyword>
<feature type="domain" description="Proteasome activator Blm10 middle HEAT repeats region" evidence="1">
    <location>
        <begin position="1"/>
        <end position="82"/>
    </location>
</feature>
<feature type="domain" description="Proteasome activator Blm10 middle HEAT repeats region" evidence="1">
    <location>
        <begin position="104"/>
        <end position="164"/>
    </location>
</feature>
<proteinExistence type="predicted"/>
<dbReference type="InterPro" id="IPR035309">
    <property type="entry name" value="PSME4"/>
</dbReference>
<dbReference type="PANTHER" id="PTHR32170">
    <property type="entry name" value="PROTEASOME ACTIVATOR COMPLEX SUBUNIT 4"/>
    <property type="match status" value="1"/>
</dbReference>
<accession>A0ABV0Q788</accession>
<dbReference type="EMBL" id="JAHRIN010001065">
    <property type="protein sequence ID" value="MEQ2191657.1"/>
    <property type="molecule type" value="Genomic_DNA"/>
</dbReference>
<gene>
    <name evidence="2" type="ORF">XENOCAPTIV_000731</name>
</gene>
<evidence type="ECO:0000313" key="3">
    <source>
        <dbReference type="Proteomes" id="UP001434883"/>
    </source>
</evidence>